<dbReference type="GO" id="GO:0004197">
    <property type="term" value="F:cysteine-type endopeptidase activity"/>
    <property type="evidence" value="ECO:0007669"/>
    <property type="project" value="InterPro"/>
</dbReference>
<sequence length="292" mass="32941">MSKFNVNVKECKGAVVVGDHAKLTIGATAGIPQEQHVPKQATSTRAHTPCQETGDDIIYQAKSGYALVINNYIFPQRTDVERHGSGEDVKGLKSLFDDFNFTTRTHDNLKQSEILELLRETSEKDFGRYDCFVCIILSHGFGDGIFGTDDVLIKIEAITSFFRRDECPSLEGKPKIFLIQACRGNQQDRVPIQRDSEPIPLASSSLPADADFLICFASAPGHQSYRQPELGSWFISTVVEIFKDYAEREHLMDMMLRVNNRVANFFSITGLKQIPCQVCMLRRKVFFNPTYK</sequence>
<reference evidence="6" key="1">
    <citation type="journal article" date="2017" name="bioRxiv">
        <title>Comparative analysis of the genomes of Stylophora pistillata and Acropora digitifera provides evidence for extensive differences between species of corals.</title>
        <authorList>
            <person name="Voolstra C.R."/>
            <person name="Li Y."/>
            <person name="Liew Y.J."/>
            <person name="Baumgarten S."/>
            <person name="Zoccola D."/>
            <person name="Flot J.-F."/>
            <person name="Tambutte S."/>
            <person name="Allemand D."/>
            <person name="Aranda M."/>
        </authorList>
    </citation>
    <scope>NUCLEOTIDE SEQUENCE [LARGE SCALE GENOMIC DNA]</scope>
</reference>
<proteinExistence type="inferred from homology"/>
<dbReference type="AlphaFoldDB" id="A0A2B4SL76"/>
<dbReference type="InterPro" id="IPR033139">
    <property type="entry name" value="Caspase_cys_AS"/>
</dbReference>
<dbReference type="Proteomes" id="UP000225706">
    <property type="component" value="Unassembled WGS sequence"/>
</dbReference>
<name>A0A2B4SL76_STYPI</name>
<keyword evidence="6" id="KW-1185">Reference proteome</keyword>
<dbReference type="STRING" id="50429.A0A2B4SL76"/>
<dbReference type="InterPro" id="IPR002138">
    <property type="entry name" value="Pept_C14_p10"/>
</dbReference>
<evidence type="ECO:0000259" key="3">
    <source>
        <dbReference type="PROSITE" id="PS50207"/>
    </source>
</evidence>
<dbReference type="Gene3D" id="3.40.50.1460">
    <property type="match status" value="1"/>
</dbReference>
<dbReference type="SMART" id="SM00115">
    <property type="entry name" value="CASc"/>
    <property type="match status" value="1"/>
</dbReference>
<dbReference type="PANTHER" id="PTHR22576:SF41">
    <property type="entry name" value="CASPASE 14, APOPTOSIS-RELATED CYSTEINE PEPTIDASE"/>
    <property type="match status" value="1"/>
</dbReference>
<dbReference type="PROSITE" id="PS50207">
    <property type="entry name" value="CASPASE_P10"/>
    <property type="match status" value="1"/>
</dbReference>
<dbReference type="InterPro" id="IPR001309">
    <property type="entry name" value="Pept_C14_p20"/>
</dbReference>
<dbReference type="PROSITE" id="PS50208">
    <property type="entry name" value="CASPASE_P20"/>
    <property type="match status" value="1"/>
</dbReference>
<dbReference type="InterPro" id="IPR052039">
    <property type="entry name" value="Caspase-related_regulators"/>
</dbReference>
<feature type="domain" description="Caspase family p20" evidence="4">
    <location>
        <begin position="62"/>
        <end position="186"/>
    </location>
</feature>
<gene>
    <name evidence="5" type="primary">CASP3</name>
    <name evidence="5" type="ORF">AWC38_SpisGene5924</name>
</gene>
<dbReference type="OrthoDB" id="6022486at2759"/>
<dbReference type="CDD" id="cd00032">
    <property type="entry name" value="CASc"/>
    <property type="match status" value="1"/>
</dbReference>
<dbReference type="PANTHER" id="PTHR22576">
    <property type="entry name" value="MUCOSA ASSOCIATED LYMPHOID TISSUE LYMPHOMA TRANSLOCATION PROTEIN 1/PARACASPASE"/>
    <property type="match status" value="1"/>
</dbReference>
<organism evidence="5 6">
    <name type="scientific">Stylophora pistillata</name>
    <name type="common">Smooth cauliflower coral</name>
    <dbReference type="NCBI Taxonomy" id="50429"/>
    <lineage>
        <taxon>Eukaryota</taxon>
        <taxon>Metazoa</taxon>
        <taxon>Cnidaria</taxon>
        <taxon>Anthozoa</taxon>
        <taxon>Hexacorallia</taxon>
        <taxon>Scleractinia</taxon>
        <taxon>Astrocoeniina</taxon>
        <taxon>Pocilloporidae</taxon>
        <taxon>Stylophora</taxon>
    </lineage>
</organism>
<protein>
    <submittedName>
        <fullName evidence="5">Caspase-3</fullName>
    </submittedName>
</protein>
<evidence type="ECO:0000313" key="5">
    <source>
        <dbReference type="EMBL" id="PFX29328.1"/>
    </source>
</evidence>
<dbReference type="EMBL" id="LSMT01000067">
    <property type="protein sequence ID" value="PFX29328.1"/>
    <property type="molecule type" value="Genomic_DNA"/>
</dbReference>
<dbReference type="Pfam" id="PF00656">
    <property type="entry name" value="Peptidase_C14"/>
    <property type="match status" value="1"/>
</dbReference>
<evidence type="ECO:0000313" key="6">
    <source>
        <dbReference type="Proteomes" id="UP000225706"/>
    </source>
</evidence>
<dbReference type="InterPro" id="IPR015917">
    <property type="entry name" value="Pept_C14A"/>
</dbReference>
<comment type="caution">
    <text evidence="5">The sequence shown here is derived from an EMBL/GenBank/DDBJ whole genome shotgun (WGS) entry which is preliminary data.</text>
</comment>
<dbReference type="FunFam" id="3.40.50.1460:FF:000024">
    <property type="entry name" value="Caspase 21"/>
    <property type="match status" value="1"/>
</dbReference>
<dbReference type="SUPFAM" id="SSF52129">
    <property type="entry name" value="Caspase-like"/>
    <property type="match status" value="1"/>
</dbReference>
<feature type="domain" description="Caspase family p10" evidence="3">
    <location>
        <begin position="202"/>
        <end position="289"/>
    </location>
</feature>
<dbReference type="InterPro" id="IPR029030">
    <property type="entry name" value="Caspase-like_dom_sf"/>
</dbReference>
<dbReference type="InterPro" id="IPR011600">
    <property type="entry name" value="Pept_C14_caspase"/>
</dbReference>
<evidence type="ECO:0000259" key="4">
    <source>
        <dbReference type="PROSITE" id="PS50208"/>
    </source>
</evidence>
<accession>A0A2B4SL76</accession>
<evidence type="ECO:0000256" key="2">
    <source>
        <dbReference type="RuleBase" id="RU003971"/>
    </source>
</evidence>
<dbReference type="GO" id="GO:0006508">
    <property type="term" value="P:proteolysis"/>
    <property type="evidence" value="ECO:0007669"/>
    <property type="project" value="InterPro"/>
</dbReference>
<dbReference type="PRINTS" id="PR00376">
    <property type="entry name" value="IL1BCENZYME"/>
</dbReference>
<comment type="similarity">
    <text evidence="1 2">Belongs to the peptidase C14A family.</text>
</comment>
<evidence type="ECO:0000256" key="1">
    <source>
        <dbReference type="ARBA" id="ARBA00010134"/>
    </source>
</evidence>
<dbReference type="PROSITE" id="PS01122">
    <property type="entry name" value="CASPASE_CYS"/>
    <property type="match status" value="1"/>
</dbReference>